<keyword evidence="3" id="KW-1185">Reference proteome</keyword>
<evidence type="ECO:0000313" key="3">
    <source>
        <dbReference type="Proteomes" id="UP000800092"/>
    </source>
</evidence>
<feature type="compositionally biased region" description="Acidic residues" evidence="1">
    <location>
        <begin position="239"/>
        <end position="251"/>
    </location>
</feature>
<feature type="compositionally biased region" description="Basic and acidic residues" evidence="1">
    <location>
        <begin position="367"/>
        <end position="376"/>
    </location>
</feature>
<proteinExistence type="predicted"/>
<feature type="compositionally biased region" description="Basic and acidic residues" evidence="1">
    <location>
        <begin position="395"/>
        <end position="413"/>
    </location>
</feature>
<name>A0A6A6GYJ8_VIRVR</name>
<sequence length="413" mass="45516">MPPQAGMQAFKGCHRAWSQAAYPTYEQEAAAQKGECDHADDEEYIVIVQWRDRHSGEAFKDPARATENLKPEIWQTHFLAELDSLADHGVSRTERSVDWEEVALPVRRQSQSQALLQLSRSHSLSHSQSSHSRSRSRSHSQSASQSTSTPVSQSPAPSAGALSRSQSLRQRARSSSFGRDRSAGEPARTESFDARVRSVSLGERHGSLGEVRDEEVGLAVEQRQSLNLCEMAKFQFEVESDDEYEEEEVVGEDTKVAGEVETAGRDRADSGLGLSNGKVIGLGGIREEEEDEAGELRERGDVDVGYCTPTPASSSQVASARAKLEEGPRKSESEARGPVPIRGSLIDDAREKFEAGLSRPKRYSSMLRKDEEEKQGVPKGPGLSRTKTLPAQARDSLKLELTKSRMERMSQVH</sequence>
<feature type="compositionally biased region" description="Low complexity" evidence="1">
    <location>
        <begin position="139"/>
        <end position="176"/>
    </location>
</feature>
<feature type="region of interest" description="Disordered" evidence="1">
    <location>
        <begin position="113"/>
        <end position="191"/>
    </location>
</feature>
<evidence type="ECO:0000256" key="1">
    <source>
        <dbReference type="SAM" id="MobiDB-lite"/>
    </source>
</evidence>
<feature type="compositionally biased region" description="Basic and acidic residues" evidence="1">
    <location>
        <begin position="252"/>
        <end position="269"/>
    </location>
</feature>
<dbReference type="EMBL" id="ML991837">
    <property type="protein sequence ID" value="KAF2230689.1"/>
    <property type="molecule type" value="Genomic_DNA"/>
</dbReference>
<dbReference type="Proteomes" id="UP000800092">
    <property type="component" value="Unassembled WGS sequence"/>
</dbReference>
<feature type="region of interest" description="Disordered" evidence="1">
    <location>
        <begin position="239"/>
        <end position="413"/>
    </location>
</feature>
<accession>A0A6A6GYJ8</accession>
<feature type="compositionally biased region" description="Low complexity" evidence="1">
    <location>
        <begin position="113"/>
        <end position="131"/>
    </location>
</feature>
<evidence type="ECO:0000313" key="2">
    <source>
        <dbReference type="EMBL" id="KAF2230689.1"/>
    </source>
</evidence>
<feature type="compositionally biased region" description="Basic and acidic residues" evidence="1">
    <location>
        <begin position="322"/>
        <end position="335"/>
    </location>
</feature>
<dbReference type="OrthoDB" id="10612943at2759"/>
<feature type="compositionally biased region" description="Basic and acidic residues" evidence="1">
    <location>
        <begin position="178"/>
        <end position="191"/>
    </location>
</feature>
<organism evidence="2 3">
    <name type="scientific">Viridothelium virens</name>
    <name type="common">Speckled blister lichen</name>
    <name type="synonym">Trypethelium virens</name>
    <dbReference type="NCBI Taxonomy" id="1048519"/>
    <lineage>
        <taxon>Eukaryota</taxon>
        <taxon>Fungi</taxon>
        <taxon>Dikarya</taxon>
        <taxon>Ascomycota</taxon>
        <taxon>Pezizomycotina</taxon>
        <taxon>Dothideomycetes</taxon>
        <taxon>Dothideomycetes incertae sedis</taxon>
        <taxon>Trypetheliales</taxon>
        <taxon>Trypetheliaceae</taxon>
        <taxon>Viridothelium</taxon>
    </lineage>
</organism>
<feature type="compositionally biased region" description="Basic and acidic residues" evidence="1">
    <location>
        <begin position="345"/>
        <end position="354"/>
    </location>
</feature>
<reference evidence="2" key="1">
    <citation type="journal article" date="2020" name="Stud. Mycol.">
        <title>101 Dothideomycetes genomes: a test case for predicting lifestyles and emergence of pathogens.</title>
        <authorList>
            <person name="Haridas S."/>
            <person name="Albert R."/>
            <person name="Binder M."/>
            <person name="Bloem J."/>
            <person name="Labutti K."/>
            <person name="Salamov A."/>
            <person name="Andreopoulos B."/>
            <person name="Baker S."/>
            <person name="Barry K."/>
            <person name="Bills G."/>
            <person name="Bluhm B."/>
            <person name="Cannon C."/>
            <person name="Castanera R."/>
            <person name="Culley D."/>
            <person name="Daum C."/>
            <person name="Ezra D."/>
            <person name="Gonzalez J."/>
            <person name="Henrissat B."/>
            <person name="Kuo A."/>
            <person name="Liang C."/>
            <person name="Lipzen A."/>
            <person name="Lutzoni F."/>
            <person name="Magnuson J."/>
            <person name="Mondo S."/>
            <person name="Nolan M."/>
            <person name="Ohm R."/>
            <person name="Pangilinan J."/>
            <person name="Park H.-J."/>
            <person name="Ramirez L."/>
            <person name="Alfaro M."/>
            <person name="Sun H."/>
            <person name="Tritt A."/>
            <person name="Yoshinaga Y."/>
            <person name="Zwiers L.-H."/>
            <person name="Turgeon B."/>
            <person name="Goodwin S."/>
            <person name="Spatafora J."/>
            <person name="Crous P."/>
            <person name="Grigoriev I."/>
        </authorList>
    </citation>
    <scope>NUCLEOTIDE SEQUENCE</scope>
    <source>
        <strain evidence="2">Tuck. ex Michener</strain>
    </source>
</reference>
<gene>
    <name evidence="2" type="ORF">EV356DRAFT_508300</name>
</gene>
<protein>
    <submittedName>
        <fullName evidence="2">Uncharacterized protein</fullName>
    </submittedName>
</protein>
<dbReference type="AlphaFoldDB" id="A0A6A6GYJ8"/>